<dbReference type="EMBL" id="PKMF04000280">
    <property type="protein sequence ID" value="KAK7839575.1"/>
    <property type="molecule type" value="Genomic_DNA"/>
</dbReference>
<sequence length="69" mass="8031">MAALYEKPLKENEEGEAMYDYDDDSASGSRFSNSIGDEEIQIESHIDNNDYRGIDRFFNTSLLYQIWDP</sequence>
<evidence type="ECO:0000256" key="1">
    <source>
        <dbReference type="SAM" id="MobiDB-lite"/>
    </source>
</evidence>
<feature type="region of interest" description="Disordered" evidence="1">
    <location>
        <begin position="1"/>
        <end position="37"/>
    </location>
</feature>
<proteinExistence type="predicted"/>
<name>A0AAW0KKV6_QUESU</name>
<reference evidence="2 3" key="1">
    <citation type="journal article" date="2018" name="Sci. Data">
        <title>The draft genome sequence of cork oak.</title>
        <authorList>
            <person name="Ramos A.M."/>
            <person name="Usie A."/>
            <person name="Barbosa P."/>
            <person name="Barros P.M."/>
            <person name="Capote T."/>
            <person name="Chaves I."/>
            <person name="Simoes F."/>
            <person name="Abreu I."/>
            <person name="Carrasquinho I."/>
            <person name="Faro C."/>
            <person name="Guimaraes J.B."/>
            <person name="Mendonca D."/>
            <person name="Nobrega F."/>
            <person name="Rodrigues L."/>
            <person name="Saibo N.J.M."/>
            <person name="Varela M.C."/>
            <person name="Egas C."/>
            <person name="Matos J."/>
            <person name="Miguel C.M."/>
            <person name="Oliveira M.M."/>
            <person name="Ricardo C.P."/>
            <person name="Goncalves S."/>
        </authorList>
    </citation>
    <scope>NUCLEOTIDE SEQUENCE [LARGE SCALE GENOMIC DNA]</scope>
    <source>
        <strain evidence="3">cv. HL8</strain>
    </source>
</reference>
<keyword evidence="3" id="KW-1185">Reference proteome</keyword>
<feature type="compositionally biased region" description="Polar residues" evidence="1">
    <location>
        <begin position="26"/>
        <end position="35"/>
    </location>
</feature>
<feature type="compositionally biased region" description="Acidic residues" evidence="1">
    <location>
        <begin position="13"/>
        <end position="25"/>
    </location>
</feature>
<organism evidence="2 3">
    <name type="scientific">Quercus suber</name>
    <name type="common">Cork oak</name>
    <dbReference type="NCBI Taxonomy" id="58331"/>
    <lineage>
        <taxon>Eukaryota</taxon>
        <taxon>Viridiplantae</taxon>
        <taxon>Streptophyta</taxon>
        <taxon>Embryophyta</taxon>
        <taxon>Tracheophyta</taxon>
        <taxon>Spermatophyta</taxon>
        <taxon>Magnoliopsida</taxon>
        <taxon>eudicotyledons</taxon>
        <taxon>Gunneridae</taxon>
        <taxon>Pentapetalae</taxon>
        <taxon>rosids</taxon>
        <taxon>fabids</taxon>
        <taxon>Fagales</taxon>
        <taxon>Fagaceae</taxon>
        <taxon>Quercus</taxon>
    </lineage>
</organism>
<comment type="caution">
    <text evidence="2">The sequence shown here is derived from an EMBL/GenBank/DDBJ whole genome shotgun (WGS) entry which is preliminary data.</text>
</comment>
<protein>
    <submittedName>
        <fullName evidence="2">Uncharacterized protein</fullName>
    </submittedName>
</protein>
<dbReference type="AlphaFoldDB" id="A0AAW0KKV6"/>
<gene>
    <name evidence="2" type="ORF">CFP56_017867</name>
</gene>
<dbReference type="Proteomes" id="UP000237347">
    <property type="component" value="Unassembled WGS sequence"/>
</dbReference>
<evidence type="ECO:0000313" key="3">
    <source>
        <dbReference type="Proteomes" id="UP000237347"/>
    </source>
</evidence>
<accession>A0AAW0KKV6</accession>
<evidence type="ECO:0000313" key="2">
    <source>
        <dbReference type="EMBL" id="KAK7839575.1"/>
    </source>
</evidence>